<evidence type="ECO:0000313" key="3">
    <source>
        <dbReference type="Proteomes" id="UP001163046"/>
    </source>
</evidence>
<feature type="region of interest" description="Disordered" evidence="1">
    <location>
        <begin position="66"/>
        <end position="85"/>
    </location>
</feature>
<comment type="caution">
    <text evidence="2">The sequence shown here is derived from an EMBL/GenBank/DDBJ whole genome shotgun (WGS) entry which is preliminary data.</text>
</comment>
<proteinExistence type="predicted"/>
<evidence type="ECO:0000256" key="1">
    <source>
        <dbReference type="SAM" id="MobiDB-lite"/>
    </source>
</evidence>
<reference evidence="2" key="1">
    <citation type="submission" date="2023-01" db="EMBL/GenBank/DDBJ databases">
        <title>Genome assembly of the deep-sea coral Lophelia pertusa.</title>
        <authorList>
            <person name="Herrera S."/>
            <person name="Cordes E."/>
        </authorList>
    </citation>
    <scope>NUCLEOTIDE SEQUENCE</scope>
    <source>
        <strain evidence="2">USNM1676648</strain>
        <tissue evidence="2">Polyp</tissue>
    </source>
</reference>
<feature type="compositionally biased region" description="Basic residues" evidence="1">
    <location>
        <begin position="76"/>
        <end position="85"/>
    </location>
</feature>
<protein>
    <submittedName>
        <fullName evidence="2">Uncharacterized protein</fullName>
    </submittedName>
</protein>
<sequence length="85" mass="9646">MTGYRRRCSPQDISMGIQIYRCAKWQSVREIVSAKFKSGRGGGSVTGSLSYEADLDVMFMPQKPSSRKLQELIKTRSGRSRVRRS</sequence>
<dbReference type="EMBL" id="MU826852">
    <property type="protein sequence ID" value="KAJ7371038.1"/>
    <property type="molecule type" value="Genomic_DNA"/>
</dbReference>
<organism evidence="2 3">
    <name type="scientific">Desmophyllum pertusum</name>
    <dbReference type="NCBI Taxonomy" id="174260"/>
    <lineage>
        <taxon>Eukaryota</taxon>
        <taxon>Metazoa</taxon>
        <taxon>Cnidaria</taxon>
        <taxon>Anthozoa</taxon>
        <taxon>Hexacorallia</taxon>
        <taxon>Scleractinia</taxon>
        <taxon>Caryophylliina</taxon>
        <taxon>Caryophylliidae</taxon>
        <taxon>Desmophyllum</taxon>
    </lineage>
</organism>
<dbReference type="Proteomes" id="UP001163046">
    <property type="component" value="Unassembled WGS sequence"/>
</dbReference>
<gene>
    <name evidence="2" type="ORF">OS493_028200</name>
</gene>
<dbReference type="AlphaFoldDB" id="A0A9X0CR00"/>
<name>A0A9X0CR00_9CNID</name>
<evidence type="ECO:0000313" key="2">
    <source>
        <dbReference type="EMBL" id="KAJ7371038.1"/>
    </source>
</evidence>
<keyword evidence="3" id="KW-1185">Reference proteome</keyword>
<accession>A0A9X0CR00</accession>